<evidence type="ECO:0000313" key="2">
    <source>
        <dbReference type="EMBL" id="KND02371.1"/>
    </source>
</evidence>
<feature type="compositionally biased region" description="Low complexity" evidence="1">
    <location>
        <begin position="16"/>
        <end position="35"/>
    </location>
</feature>
<dbReference type="VEuPathDB" id="FungiDB:SPPG_02841"/>
<evidence type="ECO:0000256" key="1">
    <source>
        <dbReference type="SAM" id="MobiDB-lite"/>
    </source>
</evidence>
<protein>
    <submittedName>
        <fullName evidence="2">Uncharacterized protein</fullName>
    </submittedName>
</protein>
<sequence>MLRAWNDWKVKANDVPAPSKPSTPSYASSAATPSSVLPDTRTSAPSSARVLVIKNNASKQRFSRGGWGSNSLRNPTEKQETVWERVARNIHERDQAAGSNLLDDAEKQTPVTFAHLASGGQQQQQGSSSDSESKPSIAPPPRPSFATTASQPNRPHSRAVGGVGARIANKDEFPGLPTRAPRPALSRPINGRIGGQAWGSESEDGQSGEKNEERGRKGKKGKTVLMHFG</sequence>
<feature type="region of interest" description="Disordered" evidence="1">
    <location>
        <begin position="1"/>
        <end position="80"/>
    </location>
</feature>
<dbReference type="InParanoid" id="A0A0L0HLR5"/>
<feature type="compositionally biased region" description="Basic and acidic residues" evidence="1">
    <location>
        <begin position="1"/>
        <end position="12"/>
    </location>
</feature>
<keyword evidence="3" id="KW-1185">Reference proteome</keyword>
<feature type="compositionally biased region" description="Low complexity" evidence="1">
    <location>
        <begin position="118"/>
        <end position="130"/>
    </location>
</feature>
<dbReference type="RefSeq" id="XP_016610410.1">
    <property type="nucleotide sequence ID" value="XM_016751128.1"/>
</dbReference>
<evidence type="ECO:0000313" key="3">
    <source>
        <dbReference type="Proteomes" id="UP000053201"/>
    </source>
</evidence>
<gene>
    <name evidence="2" type="ORF">SPPG_02841</name>
</gene>
<accession>A0A0L0HLR5</accession>
<dbReference type="Proteomes" id="UP000053201">
    <property type="component" value="Unassembled WGS sequence"/>
</dbReference>
<feature type="compositionally biased region" description="Polar residues" evidence="1">
    <location>
        <begin position="145"/>
        <end position="154"/>
    </location>
</feature>
<name>A0A0L0HLR5_SPIPD</name>
<reference evidence="2 3" key="1">
    <citation type="submission" date="2009-08" db="EMBL/GenBank/DDBJ databases">
        <title>The Genome Sequence of Spizellomyces punctatus strain DAOM BR117.</title>
        <authorList>
            <consortium name="The Broad Institute Genome Sequencing Platform"/>
            <person name="Russ C."/>
            <person name="Cuomo C."/>
            <person name="Shea T."/>
            <person name="Young S.K."/>
            <person name="Zeng Q."/>
            <person name="Koehrsen M."/>
            <person name="Haas B."/>
            <person name="Borodovsky M."/>
            <person name="Guigo R."/>
            <person name="Alvarado L."/>
            <person name="Berlin A."/>
            <person name="Bochicchio J."/>
            <person name="Borenstein D."/>
            <person name="Chapman S."/>
            <person name="Chen Z."/>
            <person name="Engels R."/>
            <person name="Freedman E."/>
            <person name="Gellesch M."/>
            <person name="Goldberg J."/>
            <person name="Griggs A."/>
            <person name="Gujja S."/>
            <person name="Heiman D."/>
            <person name="Hepburn T."/>
            <person name="Howarth C."/>
            <person name="Jen D."/>
            <person name="Larson L."/>
            <person name="Lewis B."/>
            <person name="Mehta T."/>
            <person name="Park D."/>
            <person name="Pearson M."/>
            <person name="Roberts A."/>
            <person name="Saif S."/>
            <person name="Shenoy N."/>
            <person name="Sisk P."/>
            <person name="Stolte C."/>
            <person name="Sykes S."/>
            <person name="Thomson T."/>
            <person name="Walk T."/>
            <person name="White J."/>
            <person name="Yandava C."/>
            <person name="Burger G."/>
            <person name="Gray M.W."/>
            <person name="Holland P.W.H."/>
            <person name="King N."/>
            <person name="Lang F.B.F."/>
            <person name="Roger A.J."/>
            <person name="Ruiz-Trillo I."/>
            <person name="Lander E."/>
            <person name="Nusbaum C."/>
        </authorList>
    </citation>
    <scope>NUCLEOTIDE SEQUENCE [LARGE SCALE GENOMIC DNA]</scope>
    <source>
        <strain evidence="2 3">DAOM BR117</strain>
    </source>
</reference>
<dbReference type="AlphaFoldDB" id="A0A0L0HLR5"/>
<dbReference type="OrthoDB" id="10676161at2759"/>
<dbReference type="GeneID" id="27686400"/>
<feature type="region of interest" description="Disordered" evidence="1">
    <location>
        <begin position="117"/>
        <end position="229"/>
    </location>
</feature>
<dbReference type="EMBL" id="KQ257453">
    <property type="protein sequence ID" value="KND02371.1"/>
    <property type="molecule type" value="Genomic_DNA"/>
</dbReference>
<proteinExistence type="predicted"/>
<organism evidence="2 3">
    <name type="scientific">Spizellomyces punctatus (strain DAOM BR117)</name>
    <dbReference type="NCBI Taxonomy" id="645134"/>
    <lineage>
        <taxon>Eukaryota</taxon>
        <taxon>Fungi</taxon>
        <taxon>Fungi incertae sedis</taxon>
        <taxon>Chytridiomycota</taxon>
        <taxon>Chytridiomycota incertae sedis</taxon>
        <taxon>Chytridiomycetes</taxon>
        <taxon>Spizellomycetales</taxon>
        <taxon>Spizellomycetaceae</taxon>
        <taxon>Spizellomyces</taxon>
    </lineage>
</organism>